<evidence type="ECO:0000313" key="3">
    <source>
        <dbReference type="Proteomes" id="UP000054212"/>
    </source>
</evidence>
<reference evidence="2 3" key="1">
    <citation type="submission" date="2015-10" db="EMBL/GenBank/DDBJ databases">
        <title>Metagenome-Assembled Genomes uncover a global brackish microbiome.</title>
        <authorList>
            <person name="Hugerth L.W."/>
            <person name="Larsson J."/>
            <person name="Alneberg J."/>
            <person name="Lindh M.V."/>
            <person name="Legrand C."/>
            <person name="Pinhassi J."/>
            <person name="Andersson A.F."/>
        </authorList>
    </citation>
    <scope>NUCLEOTIDE SEQUENCE [LARGE SCALE GENOMIC DNA]</scope>
    <source>
        <strain evidence="2">BACL2 MAG-120813-bin23</strain>
    </source>
</reference>
<dbReference type="InterPro" id="IPR002731">
    <property type="entry name" value="ATPase_BadF"/>
</dbReference>
<dbReference type="AlphaFoldDB" id="A0A0R2Q957"/>
<feature type="domain" description="ATPase BadF/BadG/BcrA/BcrD type" evidence="1">
    <location>
        <begin position="4"/>
        <end position="283"/>
    </location>
</feature>
<sequence length="287" mass="30703">MLSLGIDGGSSSAKWTLIDQTGAIKSKGSSNPIDGHLYRVESQEKMEKFLIELRRDLGTLNPNHITIGITGLGSVEKIEEYFLKAFPGSKLSIGTDVALAYRSEFKDGEGIYLYAGTGSIAVHITKAGEEINIGGWGYLLGDEGAGYWIGRAALRHLMTQIEELSSLDELSNAISRTIGGSDWPSIRQFVYSKDRSAIAGLTPTVANCSSNGSKSAAAILDNAANHLAELALRMERRLKIVNMPIAFGGGISSPELGIDQAIKSKLGRDIQINSHDHSLTAAKLGLN</sequence>
<dbReference type="PANTHER" id="PTHR43190:SF3">
    <property type="entry name" value="N-ACETYL-D-GLUCOSAMINE KINASE"/>
    <property type="match status" value="1"/>
</dbReference>
<dbReference type="Gene3D" id="3.30.420.40">
    <property type="match status" value="2"/>
</dbReference>
<comment type="caution">
    <text evidence="2">The sequence shown here is derived from an EMBL/GenBank/DDBJ whole genome shotgun (WGS) entry which is preliminary data.</text>
</comment>
<accession>A0A0R2Q957</accession>
<gene>
    <name evidence="2" type="ORF">ABR61_06045</name>
</gene>
<proteinExistence type="predicted"/>
<dbReference type="PANTHER" id="PTHR43190">
    <property type="entry name" value="N-ACETYL-D-GLUCOSAMINE KINASE"/>
    <property type="match status" value="1"/>
</dbReference>
<dbReference type="InterPro" id="IPR043129">
    <property type="entry name" value="ATPase_NBD"/>
</dbReference>
<evidence type="ECO:0000313" key="2">
    <source>
        <dbReference type="EMBL" id="KRO44579.1"/>
    </source>
</evidence>
<dbReference type="Proteomes" id="UP000054212">
    <property type="component" value="Unassembled WGS sequence"/>
</dbReference>
<organism evidence="2 3">
    <name type="scientific">Actinobacteria bacterium BACL2 MAG-120813-bin23</name>
    <dbReference type="NCBI Taxonomy" id="1655569"/>
    <lineage>
        <taxon>Bacteria</taxon>
        <taxon>Bacillati</taxon>
        <taxon>Actinomycetota</taxon>
        <taxon>Actinomycetes</taxon>
        <taxon>Actinomycetes incertae sedis</taxon>
        <taxon>ac1 cluster</taxon>
    </lineage>
</organism>
<dbReference type="InterPro" id="IPR052519">
    <property type="entry name" value="Euk-type_GlcNAc_Kinase"/>
</dbReference>
<dbReference type="SUPFAM" id="SSF53067">
    <property type="entry name" value="Actin-like ATPase domain"/>
    <property type="match status" value="2"/>
</dbReference>
<protein>
    <recommendedName>
        <fullName evidence="1">ATPase BadF/BadG/BcrA/BcrD type domain-containing protein</fullName>
    </recommendedName>
</protein>
<name>A0A0R2Q957_9ACTN</name>
<evidence type="ECO:0000259" key="1">
    <source>
        <dbReference type="Pfam" id="PF01869"/>
    </source>
</evidence>
<dbReference type="Pfam" id="PF01869">
    <property type="entry name" value="BcrAD_BadFG"/>
    <property type="match status" value="1"/>
</dbReference>
<dbReference type="EMBL" id="LIAT01000125">
    <property type="protein sequence ID" value="KRO44579.1"/>
    <property type="molecule type" value="Genomic_DNA"/>
</dbReference>